<feature type="region of interest" description="Disordered" evidence="1">
    <location>
        <begin position="517"/>
        <end position="537"/>
    </location>
</feature>
<proteinExistence type="predicted"/>
<dbReference type="Proteomes" id="UP000092666">
    <property type="component" value="Unassembled WGS sequence"/>
</dbReference>
<evidence type="ECO:0000313" key="2">
    <source>
        <dbReference type="EMBL" id="OCF32222.1"/>
    </source>
</evidence>
<keyword evidence="3" id="KW-1185">Reference proteome</keyword>
<gene>
    <name evidence="2" type="ORF">I316_06136</name>
</gene>
<dbReference type="EMBL" id="KI669510">
    <property type="protein sequence ID" value="OCF32222.1"/>
    <property type="molecule type" value="Genomic_DNA"/>
</dbReference>
<feature type="compositionally biased region" description="Basic and acidic residues" evidence="1">
    <location>
        <begin position="122"/>
        <end position="134"/>
    </location>
</feature>
<evidence type="ECO:0000256" key="1">
    <source>
        <dbReference type="SAM" id="MobiDB-lite"/>
    </source>
</evidence>
<feature type="region of interest" description="Disordered" evidence="1">
    <location>
        <begin position="464"/>
        <end position="484"/>
    </location>
</feature>
<protein>
    <submittedName>
        <fullName evidence="2">Uncharacterized protein</fullName>
    </submittedName>
</protein>
<reference evidence="2 3" key="1">
    <citation type="submission" date="2013-07" db="EMBL/GenBank/DDBJ databases">
        <title>The Genome Sequence of Cryptococcus heveanensis BCC8398.</title>
        <authorList>
            <consortium name="The Broad Institute Genome Sequencing Platform"/>
            <person name="Cuomo C."/>
            <person name="Litvintseva A."/>
            <person name="Chen Y."/>
            <person name="Heitman J."/>
            <person name="Sun S."/>
            <person name="Springer D."/>
            <person name="Dromer F."/>
            <person name="Young S.K."/>
            <person name="Zeng Q."/>
            <person name="Gargeya S."/>
            <person name="Fitzgerald M."/>
            <person name="Abouelleil A."/>
            <person name="Alvarado L."/>
            <person name="Berlin A.M."/>
            <person name="Chapman S.B."/>
            <person name="Dewar J."/>
            <person name="Goldberg J."/>
            <person name="Griggs A."/>
            <person name="Gujja S."/>
            <person name="Hansen M."/>
            <person name="Howarth C."/>
            <person name="Imamovic A."/>
            <person name="Larimer J."/>
            <person name="McCowan C."/>
            <person name="Murphy C."/>
            <person name="Pearson M."/>
            <person name="Priest M."/>
            <person name="Roberts A."/>
            <person name="Saif S."/>
            <person name="Shea T."/>
            <person name="Sykes S."/>
            <person name="Wortman J."/>
            <person name="Nusbaum C."/>
            <person name="Birren B."/>
        </authorList>
    </citation>
    <scope>NUCLEOTIDE SEQUENCE [LARGE SCALE GENOMIC DNA]</scope>
    <source>
        <strain evidence="2 3">BCC8398</strain>
    </source>
</reference>
<organism evidence="2 3">
    <name type="scientific">Kwoniella heveanensis BCC8398</name>
    <dbReference type="NCBI Taxonomy" id="1296120"/>
    <lineage>
        <taxon>Eukaryota</taxon>
        <taxon>Fungi</taxon>
        <taxon>Dikarya</taxon>
        <taxon>Basidiomycota</taxon>
        <taxon>Agaricomycotina</taxon>
        <taxon>Tremellomycetes</taxon>
        <taxon>Tremellales</taxon>
        <taxon>Cryptococcaceae</taxon>
        <taxon>Kwoniella</taxon>
    </lineage>
</organism>
<feature type="region of interest" description="Disordered" evidence="1">
    <location>
        <begin position="109"/>
        <end position="135"/>
    </location>
</feature>
<feature type="compositionally biased region" description="Polar residues" evidence="1">
    <location>
        <begin position="111"/>
        <end position="120"/>
    </location>
</feature>
<evidence type="ECO:0000313" key="3">
    <source>
        <dbReference type="Proteomes" id="UP000092666"/>
    </source>
</evidence>
<feature type="region of interest" description="Disordered" evidence="1">
    <location>
        <begin position="1"/>
        <end position="96"/>
    </location>
</feature>
<accession>A0A1B9GMH4</accession>
<dbReference type="AlphaFoldDB" id="A0A1B9GMH4"/>
<feature type="compositionally biased region" description="Pro residues" evidence="1">
    <location>
        <begin position="78"/>
        <end position="90"/>
    </location>
</feature>
<name>A0A1B9GMH4_9TREE</name>
<sequence>MSWSDDMLARHPCTDNDDENDDISSGIKSKGDSKSTFSPTSHSDDPASLAPFSLDPLHLNAGAGAGSEAFFSTHRRLPPPPPPPPPPIPSAPASRGPYFTLPVQITYHTECPTSNPQSRGDVSYRTRGPEKGEHSAPISIDEIVPLKDDGTPIASYRQAEGGYGYGYGSVNDDHHADWRCDYDGTSQADEALTCCVLTSFSGMAAELKRCGPYKFTAVTCPTHRELIHCPASLRGRPTITGPCEIGGLSKDDIGKCPHQLISASHYRRAAAQAAGVGRGDMITCGRSLGCIICDEHLARSIRQKVNTTHGEHGGGKRFTVRGTVAWITRSPELLWERGSGSLPAHPPAHRIYEYGHGHGHEHGLSSANFWPPGTLSLSPSLSHPLSLSLSLSRGHWGGYTPDWWSQQERLQEIPLTDHMSRTISALSIETTKPRVLSFDPFCGDDVALESNPVAAAEREELPLVNPHSHSYPHPSQPHVPRPRRHSIHSHVHTTTLTPSEGHVDGSHSVLSIGVDQALGEDPEGGTSPPWDADPSDPDLYFEQDRGTAWEGVSFVRDMDRRGSV</sequence>
<reference evidence="3" key="2">
    <citation type="submission" date="2013-12" db="EMBL/GenBank/DDBJ databases">
        <title>Evolution of pathogenesis and genome organization in the Tremellales.</title>
        <authorList>
            <person name="Cuomo C."/>
            <person name="Litvintseva A."/>
            <person name="Heitman J."/>
            <person name="Chen Y."/>
            <person name="Sun S."/>
            <person name="Springer D."/>
            <person name="Dromer F."/>
            <person name="Young S."/>
            <person name="Zeng Q."/>
            <person name="Chapman S."/>
            <person name="Gujja S."/>
            <person name="Saif S."/>
            <person name="Birren B."/>
        </authorList>
    </citation>
    <scope>NUCLEOTIDE SEQUENCE [LARGE SCALE GENOMIC DNA]</scope>
    <source>
        <strain evidence="3">BCC8398</strain>
    </source>
</reference>